<dbReference type="EMBL" id="LASV01000611">
    <property type="protein sequence ID" value="KKA17574.1"/>
    <property type="molecule type" value="Genomic_DNA"/>
</dbReference>
<comment type="caution">
    <text evidence="2">The sequence shown here is derived from an EMBL/GenBank/DDBJ whole genome shotgun (WGS) entry which is preliminary data.</text>
</comment>
<feature type="region of interest" description="Disordered" evidence="1">
    <location>
        <begin position="78"/>
        <end position="101"/>
    </location>
</feature>
<reference evidence="2 3" key="1">
    <citation type="submission" date="2015-04" db="EMBL/GenBank/DDBJ databases">
        <authorList>
            <person name="Heijne W.H."/>
            <person name="Fedorova N.D."/>
            <person name="Nierman W.C."/>
            <person name="Vollebregt A.W."/>
            <person name="Zhao Z."/>
            <person name="Wu L."/>
            <person name="Kumar M."/>
            <person name="Stam H."/>
            <person name="van den Berg M.A."/>
            <person name="Pel H.J."/>
        </authorList>
    </citation>
    <scope>NUCLEOTIDE SEQUENCE [LARGE SCALE GENOMIC DNA]</scope>
    <source>
        <strain evidence="2 3">CBS 393.64</strain>
    </source>
</reference>
<dbReference type="InterPro" id="IPR053228">
    <property type="entry name" value="Stereospecific_Lipase"/>
</dbReference>
<evidence type="ECO:0000256" key="1">
    <source>
        <dbReference type="SAM" id="MobiDB-lite"/>
    </source>
</evidence>
<dbReference type="STRING" id="1408163.A0A0F4YH93"/>
<dbReference type="InterPro" id="IPR029058">
    <property type="entry name" value="AB_hydrolase_fold"/>
</dbReference>
<gene>
    <name evidence="2" type="ORF">T310_8490</name>
</gene>
<sequence>MGQTTSAKAATIKSQLQQAQSIQQTANSSSVESAFSAISSIFQNGVSDLAQAVEELLSHGLLTGSLLDLLNGYADFSLNSDSNNNPKSPATPIYPSKASGDAPYTVDEDTLRAAIYIPESFSYGANGKMPVILVPGTAIPAGMIKLGSAANVDPVWVNIPKASLGDVRVNSEYVAYAINYISGVSASSNVSVISWSQGGINTQWALKYWPSTRSVVSDFIALSPDFHGTIESILVCPGFV</sequence>
<feature type="non-terminal residue" evidence="2">
    <location>
        <position position="240"/>
    </location>
</feature>
<dbReference type="PANTHER" id="PTHR37574:SF1">
    <property type="entry name" value="LIPASE B"/>
    <property type="match status" value="1"/>
</dbReference>
<keyword evidence="3" id="KW-1185">Reference proteome</keyword>
<dbReference type="GeneID" id="25320746"/>
<organism evidence="2 3">
    <name type="scientific">Rasamsonia emersonii (strain ATCC 16479 / CBS 393.64 / IMI 116815)</name>
    <dbReference type="NCBI Taxonomy" id="1408163"/>
    <lineage>
        <taxon>Eukaryota</taxon>
        <taxon>Fungi</taxon>
        <taxon>Dikarya</taxon>
        <taxon>Ascomycota</taxon>
        <taxon>Pezizomycotina</taxon>
        <taxon>Eurotiomycetes</taxon>
        <taxon>Eurotiomycetidae</taxon>
        <taxon>Eurotiales</taxon>
        <taxon>Trichocomaceae</taxon>
        <taxon>Rasamsonia</taxon>
    </lineage>
</organism>
<evidence type="ECO:0000313" key="3">
    <source>
        <dbReference type="Proteomes" id="UP000053958"/>
    </source>
</evidence>
<proteinExistence type="predicted"/>
<dbReference type="Gene3D" id="3.40.50.1820">
    <property type="entry name" value="alpha/beta hydrolase"/>
    <property type="match status" value="1"/>
</dbReference>
<protein>
    <submittedName>
        <fullName evidence="2">Lipase</fullName>
    </submittedName>
</protein>
<feature type="compositionally biased region" description="Polar residues" evidence="1">
    <location>
        <begin position="78"/>
        <end position="88"/>
    </location>
</feature>
<dbReference type="OrthoDB" id="4605274at2759"/>
<dbReference type="Proteomes" id="UP000053958">
    <property type="component" value="Unassembled WGS sequence"/>
</dbReference>
<dbReference type="RefSeq" id="XP_013324186.1">
    <property type="nucleotide sequence ID" value="XM_013468732.1"/>
</dbReference>
<evidence type="ECO:0000313" key="2">
    <source>
        <dbReference type="EMBL" id="KKA17574.1"/>
    </source>
</evidence>
<name>A0A0F4YH93_RASE3</name>
<accession>A0A0F4YH93</accession>
<dbReference type="SUPFAM" id="SSF53474">
    <property type="entry name" value="alpha/beta-Hydrolases"/>
    <property type="match status" value="1"/>
</dbReference>
<dbReference type="AlphaFoldDB" id="A0A0F4YH93"/>
<dbReference type="PANTHER" id="PTHR37574">
    <property type="entry name" value="LIPASE B"/>
    <property type="match status" value="1"/>
</dbReference>